<dbReference type="EMBL" id="JACMSC010000007">
    <property type="protein sequence ID" value="KAG6514577.1"/>
    <property type="molecule type" value="Genomic_DNA"/>
</dbReference>
<keyword evidence="4" id="KW-1185">Reference proteome</keyword>
<dbReference type="GO" id="GO:0005783">
    <property type="term" value="C:endoplasmic reticulum"/>
    <property type="evidence" value="ECO:0007669"/>
    <property type="project" value="UniProtKB-ARBA"/>
</dbReference>
<sequence>MDADEGNSAGREAALRWLEIAETLLRNRDLVGSKRIADRAMEADPLLDGVDQVLAVAEVLIAGEQRINNQIDWYAVLQLPLTSPGEGVFPDAAEVKFRYRRLALLLHSDRNRNPGARDALSLVQRAFSILSDPAKKSLFDSEIRIAASASKPPPPAFASAGGPFWTMCPCCCRIHMYAREYLDLSLRCPICHRAFSASEISPPSIVSSTDMYYCSWGFFPLGYPGGPRFLDAGINAPNLDRDWKHFYPTSPYWGNNTNSQPRESNTQFQSTMKKHHDAELRCPTTPSTKTKTLAQKRSKGGLRSVKTTDRDWVTISD</sequence>
<dbReference type="PROSITE" id="PS50076">
    <property type="entry name" value="DNAJ_2"/>
    <property type="match status" value="1"/>
</dbReference>
<evidence type="ECO:0000313" key="3">
    <source>
        <dbReference type="EMBL" id="KAG6514577.1"/>
    </source>
</evidence>
<organism evidence="3 4">
    <name type="scientific">Zingiber officinale</name>
    <name type="common">Ginger</name>
    <name type="synonym">Amomum zingiber</name>
    <dbReference type="NCBI Taxonomy" id="94328"/>
    <lineage>
        <taxon>Eukaryota</taxon>
        <taxon>Viridiplantae</taxon>
        <taxon>Streptophyta</taxon>
        <taxon>Embryophyta</taxon>
        <taxon>Tracheophyta</taxon>
        <taxon>Spermatophyta</taxon>
        <taxon>Magnoliopsida</taxon>
        <taxon>Liliopsida</taxon>
        <taxon>Zingiberales</taxon>
        <taxon>Zingiberaceae</taxon>
        <taxon>Zingiber</taxon>
    </lineage>
</organism>
<dbReference type="AlphaFoldDB" id="A0A8J5LGL3"/>
<feature type="region of interest" description="Disordered" evidence="1">
    <location>
        <begin position="275"/>
        <end position="310"/>
    </location>
</feature>
<dbReference type="PANTHER" id="PTHR45496">
    <property type="entry name" value="CHAPERONE DNAJ-DOMAIN SUPERFAMILY PROTEIN"/>
    <property type="match status" value="1"/>
</dbReference>
<dbReference type="InterPro" id="IPR053052">
    <property type="entry name" value="Imprinting_Balance_Reg"/>
</dbReference>
<dbReference type="Pfam" id="PF00226">
    <property type="entry name" value="DnaJ"/>
    <property type="match status" value="1"/>
</dbReference>
<dbReference type="SMART" id="SM00271">
    <property type="entry name" value="DnaJ"/>
    <property type="match status" value="1"/>
</dbReference>
<gene>
    <name evidence="3" type="ORF">ZIOFF_024945</name>
</gene>
<evidence type="ECO:0000259" key="2">
    <source>
        <dbReference type="PROSITE" id="PS50076"/>
    </source>
</evidence>
<evidence type="ECO:0000313" key="4">
    <source>
        <dbReference type="Proteomes" id="UP000734854"/>
    </source>
</evidence>
<dbReference type="CDD" id="cd06257">
    <property type="entry name" value="DnaJ"/>
    <property type="match status" value="1"/>
</dbReference>
<dbReference type="InterPro" id="IPR056988">
    <property type="entry name" value="Zn_ribbon_pln"/>
</dbReference>
<accession>A0A8J5LGL3</accession>
<feature type="compositionally biased region" description="Polar residues" evidence="1">
    <location>
        <begin position="284"/>
        <end position="293"/>
    </location>
</feature>
<feature type="domain" description="J" evidence="2">
    <location>
        <begin position="72"/>
        <end position="143"/>
    </location>
</feature>
<dbReference type="InterPro" id="IPR036869">
    <property type="entry name" value="J_dom_sf"/>
</dbReference>
<dbReference type="PANTHER" id="PTHR45496:SF1">
    <property type="entry name" value="CHAPERONE DNAJ-DOMAIN SUPERFAMILY PROTEIN"/>
    <property type="match status" value="1"/>
</dbReference>
<dbReference type="Gene3D" id="1.10.287.110">
    <property type="entry name" value="DnaJ domain"/>
    <property type="match status" value="1"/>
</dbReference>
<proteinExistence type="predicted"/>
<dbReference type="Proteomes" id="UP000734854">
    <property type="component" value="Unassembled WGS sequence"/>
</dbReference>
<comment type="caution">
    <text evidence="3">The sequence shown here is derived from an EMBL/GenBank/DDBJ whole genome shotgun (WGS) entry which is preliminary data.</text>
</comment>
<evidence type="ECO:0000256" key="1">
    <source>
        <dbReference type="SAM" id="MobiDB-lite"/>
    </source>
</evidence>
<name>A0A8J5LGL3_ZINOF</name>
<dbReference type="InterPro" id="IPR001623">
    <property type="entry name" value="DnaJ_domain"/>
</dbReference>
<protein>
    <recommendedName>
        <fullName evidence="2">J domain-containing protein</fullName>
    </recommendedName>
</protein>
<reference evidence="3 4" key="1">
    <citation type="submission" date="2020-08" db="EMBL/GenBank/DDBJ databases">
        <title>Plant Genome Project.</title>
        <authorList>
            <person name="Zhang R.-G."/>
        </authorList>
    </citation>
    <scope>NUCLEOTIDE SEQUENCE [LARGE SCALE GENOMIC DNA]</scope>
    <source>
        <tissue evidence="3">Rhizome</tissue>
    </source>
</reference>
<dbReference type="Pfam" id="PF23551">
    <property type="entry name" value="Zn_ribbon_20"/>
    <property type="match status" value="1"/>
</dbReference>
<dbReference type="SUPFAM" id="SSF46565">
    <property type="entry name" value="Chaperone J-domain"/>
    <property type="match status" value="1"/>
</dbReference>